<proteinExistence type="inferred from homology"/>
<keyword evidence="3 4" id="KW-0808">Transferase</keyword>
<dbReference type="Proteomes" id="UP000631114">
    <property type="component" value="Unassembled WGS sequence"/>
</dbReference>
<dbReference type="GO" id="GO:0008194">
    <property type="term" value="F:UDP-glycosyltransferase activity"/>
    <property type="evidence" value="ECO:0007669"/>
    <property type="project" value="InterPro"/>
</dbReference>
<evidence type="ECO:0000256" key="2">
    <source>
        <dbReference type="ARBA" id="ARBA00022676"/>
    </source>
</evidence>
<keyword evidence="2 4" id="KW-0328">Glycosyltransferase</keyword>
<dbReference type="FunFam" id="3.40.50.2000:FF:000054">
    <property type="entry name" value="Glycosyltransferase"/>
    <property type="match status" value="1"/>
</dbReference>
<dbReference type="EC" id="2.4.1.-" evidence="5"/>
<comment type="caution">
    <text evidence="6">The sequence shown here is derived from an EMBL/GenBank/DDBJ whole genome shotgun (WGS) entry which is preliminary data.</text>
</comment>
<evidence type="ECO:0000313" key="6">
    <source>
        <dbReference type="EMBL" id="KAF9612419.1"/>
    </source>
</evidence>
<comment type="similarity">
    <text evidence="1 4">Belongs to the UDP-glycosyltransferase family.</text>
</comment>
<evidence type="ECO:0000256" key="4">
    <source>
        <dbReference type="RuleBase" id="RU003718"/>
    </source>
</evidence>
<evidence type="ECO:0000256" key="5">
    <source>
        <dbReference type="RuleBase" id="RU362057"/>
    </source>
</evidence>
<dbReference type="InterPro" id="IPR002213">
    <property type="entry name" value="UDP_glucos_trans"/>
</dbReference>
<dbReference type="Gene3D" id="3.40.50.2000">
    <property type="entry name" value="Glycogen Phosphorylase B"/>
    <property type="match status" value="2"/>
</dbReference>
<name>A0A835I8A4_9MAGN</name>
<dbReference type="PROSITE" id="PS00375">
    <property type="entry name" value="UDPGT"/>
    <property type="match status" value="1"/>
</dbReference>
<dbReference type="AlphaFoldDB" id="A0A835I8A4"/>
<sequence length="475" mass="52757">MVTLKPHVVLLASPGMGHIIPLVELSKRLVTLDKFSVTLFVIPTSQSQLLKSLSTFHDEFHIVDLTPGNILELVSRNISVENRISITVQESMTSLKSHLTSMKPTPVALIVDIFGLCAFDIADELGILKYVFVTCTAWFLALTLYVPKLDEEVDGEYVDQIEPILIPGCKSIQPVDVVEPMMDRKTERYQLYLEFARKMPMADGLLLNTWDDLEPMTLKAMRENGILRQFVKPRVYPVGPVARSIGQEMVANDYYLDWLSKQPNGSVLYVSFGSGGTLSSEQMTELAFGLELSQQRFIWVVRPPTRSDASSSFFSSHAGAQDPSEYLPKGFLTRIHGLGLVVSDWASQEHILAHPSIGGFLSHCGWNSTLESITNGVPIIAWPLYAEQRMNAVLLAEELGVAVRPELVSAKGSVASREKIERIVRLVMVSQEGEMLRDRMKNIRKCALMAAGKGGSSHNALLEVAKEWEVDQRAG</sequence>
<dbReference type="EMBL" id="JADFTS010000004">
    <property type="protein sequence ID" value="KAF9612419.1"/>
    <property type="molecule type" value="Genomic_DNA"/>
</dbReference>
<dbReference type="SUPFAM" id="SSF53756">
    <property type="entry name" value="UDP-Glycosyltransferase/glycogen phosphorylase"/>
    <property type="match status" value="1"/>
</dbReference>
<evidence type="ECO:0000256" key="3">
    <source>
        <dbReference type="ARBA" id="ARBA00022679"/>
    </source>
</evidence>
<gene>
    <name evidence="6" type="ORF">IFM89_039452</name>
</gene>
<dbReference type="Pfam" id="PF00201">
    <property type="entry name" value="UDPGT"/>
    <property type="match status" value="1"/>
</dbReference>
<reference evidence="6 7" key="1">
    <citation type="submission" date="2020-10" db="EMBL/GenBank/DDBJ databases">
        <title>The Coptis chinensis genome and diversification of protoberbering-type alkaloids.</title>
        <authorList>
            <person name="Wang B."/>
            <person name="Shu S."/>
            <person name="Song C."/>
            <person name="Liu Y."/>
        </authorList>
    </citation>
    <scope>NUCLEOTIDE SEQUENCE [LARGE SCALE GENOMIC DNA]</scope>
    <source>
        <strain evidence="6">HL-2020</strain>
        <tissue evidence="6">Leaf</tissue>
    </source>
</reference>
<accession>A0A835I8A4</accession>
<evidence type="ECO:0000256" key="1">
    <source>
        <dbReference type="ARBA" id="ARBA00009995"/>
    </source>
</evidence>
<protein>
    <recommendedName>
        <fullName evidence="5">Glycosyltransferase</fullName>
        <ecNumber evidence="5">2.4.1.-</ecNumber>
    </recommendedName>
</protein>
<dbReference type="PANTHER" id="PTHR48046:SF1">
    <property type="entry name" value="GLYCOSYLTRANSFERASE-RELATED"/>
    <property type="match status" value="1"/>
</dbReference>
<organism evidence="6 7">
    <name type="scientific">Coptis chinensis</name>
    <dbReference type="NCBI Taxonomy" id="261450"/>
    <lineage>
        <taxon>Eukaryota</taxon>
        <taxon>Viridiplantae</taxon>
        <taxon>Streptophyta</taxon>
        <taxon>Embryophyta</taxon>
        <taxon>Tracheophyta</taxon>
        <taxon>Spermatophyta</taxon>
        <taxon>Magnoliopsida</taxon>
        <taxon>Ranunculales</taxon>
        <taxon>Ranunculaceae</taxon>
        <taxon>Coptidoideae</taxon>
        <taxon>Coptis</taxon>
    </lineage>
</organism>
<dbReference type="CDD" id="cd03784">
    <property type="entry name" value="GT1_Gtf-like"/>
    <property type="match status" value="1"/>
</dbReference>
<evidence type="ECO:0000313" key="7">
    <source>
        <dbReference type="Proteomes" id="UP000631114"/>
    </source>
</evidence>
<dbReference type="FunFam" id="3.40.50.2000:FF:000051">
    <property type="entry name" value="Glycosyltransferase"/>
    <property type="match status" value="1"/>
</dbReference>
<dbReference type="InterPro" id="IPR035595">
    <property type="entry name" value="UDP_glycos_trans_CS"/>
</dbReference>
<dbReference type="OrthoDB" id="5835829at2759"/>
<dbReference type="PANTHER" id="PTHR48046">
    <property type="entry name" value="UDP-GLYCOSYLTRANSFERASE 72E1"/>
    <property type="match status" value="1"/>
</dbReference>
<keyword evidence="7" id="KW-1185">Reference proteome</keyword>